<feature type="compositionally biased region" description="Acidic residues" evidence="13">
    <location>
        <begin position="633"/>
        <end position="645"/>
    </location>
</feature>
<evidence type="ECO:0000256" key="7">
    <source>
        <dbReference type="ARBA" id="ARBA00023069"/>
    </source>
</evidence>
<dbReference type="InterPro" id="IPR019579">
    <property type="entry name" value="FAM161A/B"/>
</dbReference>
<feature type="coiled-coil region" evidence="12">
    <location>
        <begin position="529"/>
        <end position="556"/>
    </location>
</feature>
<gene>
    <name evidence="14" type="primary">FAM161A</name>
    <name evidence="14" type="synonym">fam161a</name>
</gene>
<evidence type="ECO:0000256" key="11">
    <source>
        <dbReference type="ARBA" id="ARBA00039949"/>
    </source>
</evidence>
<organism evidence="14 15">
    <name type="scientific">Erpetoichthys calabaricus</name>
    <name type="common">Rope fish</name>
    <name type="synonym">Calamoichthys calabaricus</name>
    <dbReference type="NCBI Taxonomy" id="27687"/>
    <lineage>
        <taxon>Eukaryota</taxon>
        <taxon>Metazoa</taxon>
        <taxon>Chordata</taxon>
        <taxon>Craniata</taxon>
        <taxon>Vertebrata</taxon>
        <taxon>Euteleostomi</taxon>
        <taxon>Actinopterygii</taxon>
        <taxon>Polypteriformes</taxon>
        <taxon>Polypteridae</taxon>
        <taxon>Erpetoichthys</taxon>
    </lineage>
</organism>
<evidence type="ECO:0000256" key="2">
    <source>
        <dbReference type="ARBA" id="ARBA00004120"/>
    </source>
</evidence>
<dbReference type="AlphaFoldDB" id="A0A8C4TAI6"/>
<dbReference type="GO" id="GO:0005929">
    <property type="term" value="C:cilium"/>
    <property type="evidence" value="ECO:0007669"/>
    <property type="project" value="TreeGrafter"/>
</dbReference>
<keyword evidence="9" id="KW-0966">Cell projection</keyword>
<dbReference type="GO" id="GO:0005814">
    <property type="term" value="C:centriole"/>
    <property type="evidence" value="ECO:0007669"/>
    <property type="project" value="UniProtKB-SubCell"/>
</dbReference>
<keyword evidence="15" id="KW-1185">Reference proteome</keyword>
<sequence length="683" mass="81090">MDDLHRASVLVTSCFKTPVHPQTKTPVALYERKKVCKACSCFQESLHDMRDHEKENKCQHYLDVEDSKNYLTSSKNYRPVQSHLDIRKMLISNEEYYRKLEELKNAHLDTMAQLEGMYKSKLKLREEVQDSDTEEAELNYSRQEWKTQNQITICEKNYLDNETHYSHCSSYSDVSDVVVIDIEAENNEKGVLLSPREHIKSMWDDFSIHDYIAHEKLRAQLSPKRHKIKGKSKEWSPAITIPEPFQMTVREDKKKKKNIKSRSEIELENFMLKKQMEELMECQKKFKANPVPAHVFLPLYEELTERNEERRQFVKERSRELLLASQKPFTFIEREAKKKETRKTQLKVLMVKKKKSTFKAKPVPKSIYDSAFNDRLEEEELYREIRMQMRAQELLYSYSLPKNMINQLTSKKRKVKGGENEKEFEFQPKITADVPDFEAKYRKFQKQMMKMKDIKPVTVCEPFKLRTSMIQSNREKILADIEAEESKRGDSRWPYITSTKQTKLEYSSANSSLCGSQELCPAKATETCRRRQEAIRKQERQRRKEYLEELKEIQERVKERPLLLEQVAKRNATMAAEKHYAETLKHHGLSEDFLHSKVARVLKVFNDSLMEHEQSFPKDSSKEIPEAYVYTEYPDDYEDFDENDDKEINHKVLHHSENDDSEREDAIIDHYKESDNDDPQYDN</sequence>
<reference evidence="14" key="1">
    <citation type="submission" date="2021-06" db="EMBL/GenBank/DDBJ databases">
        <authorList>
            <consortium name="Wellcome Sanger Institute Data Sharing"/>
        </authorList>
    </citation>
    <scope>NUCLEOTIDE SEQUENCE [LARGE SCALE GENOMIC DNA]</scope>
</reference>
<keyword evidence="4" id="KW-0963">Cytoplasm</keyword>
<reference evidence="14" key="3">
    <citation type="submission" date="2025-09" db="UniProtKB">
        <authorList>
            <consortium name="Ensembl"/>
        </authorList>
    </citation>
    <scope>IDENTIFICATION</scope>
</reference>
<evidence type="ECO:0000256" key="10">
    <source>
        <dbReference type="ARBA" id="ARBA00037165"/>
    </source>
</evidence>
<evidence type="ECO:0000256" key="5">
    <source>
        <dbReference type="ARBA" id="ARBA00022794"/>
    </source>
</evidence>
<keyword evidence="5" id="KW-0970">Cilium biogenesis/degradation</keyword>
<evidence type="ECO:0000256" key="9">
    <source>
        <dbReference type="ARBA" id="ARBA00023273"/>
    </source>
</evidence>
<protein>
    <recommendedName>
        <fullName evidence="11">Protein FAM161A</fullName>
    </recommendedName>
</protein>
<dbReference type="GeneTree" id="ENSGT00940000157824"/>
<keyword evidence="6 12" id="KW-0175">Coiled coil</keyword>
<dbReference type="Proteomes" id="UP000694620">
    <property type="component" value="Chromosome 15"/>
</dbReference>
<evidence type="ECO:0000256" key="12">
    <source>
        <dbReference type="SAM" id="Coils"/>
    </source>
</evidence>
<evidence type="ECO:0000256" key="1">
    <source>
        <dbReference type="ARBA" id="ARBA00004114"/>
    </source>
</evidence>
<comment type="subcellular location">
    <subcellularLocation>
        <location evidence="2">Cytoplasm</location>
        <location evidence="2">Cytoskeleton</location>
        <location evidence="2">Cilium basal body</location>
    </subcellularLocation>
    <subcellularLocation>
        <location evidence="1">Cytoplasm</location>
        <location evidence="1">Cytoskeleton</location>
        <location evidence="1">Microtubule organizing center</location>
        <location evidence="1">Centrosome</location>
        <location evidence="1">Centriole</location>
    </subcellularLocation>
</comment>
<evidence type="ECO:0000256" key="13">
    <source>
        <dbReference type="SAM" id="MobiDB-lite"/>
    </source>
</evidence>
<keyword evidence="8" id="KW-0206">Cytoskeleton</keyword>
<dbReference type="InterPro" id="IPR051655">
    <property type="entry name" value="FAM161"/>
</dbReference>
<name>A0A8C4TAI6_ERPCA</name>
<comment type="function">
    <text evidence="10">Involved in ciliogenesis.</text>
</comment>
<dbReference type="Ensembl" id="ENSECRT00000029353.1">
    <property type="protein sequence ID" value="ENSECRP00000028741.1"/>
    <property type="gene ID" value="ENSECRG00000019469.1"/>
</dbReference>
<evidence type="ECO:0000256" key="8">
    <source>
        <dbReference type="ARBA" id="ARBA00023212"/>
    </source>
</evidence>
<comment type="similarity">
    <text evidence="3">Belongs to the FAM161 family.</text>
</comment>
<evidence type="ECO:0000256" key="6">
    <source>
        <dbReference type="ARBA" id="ARBA00023054"/>
    </source>
</evidence>
<reference evidence="14" key="2">
    <citation type="submission" date="2025-08" db="UniProtKB">
        <authorList>
            <consortium name="Ensembl"/>
        </authorList>
    </citation>
    <scope>IDENTIFICATION</scope>
</reference>
<feature type="coiled-coil region" evidence="12">
    <location>
        <begin position="86"/>
        <end position="117"/>
    </location>
</feature>
<feature type="region of interest" description="Disordered" evidence="13">
    <location>
        <begin position="633"/>
        <end position="683"/>
    </location>
</feature>
<evidence type="ECO:0000256" key="4">
    <source>
        <dbReference type="ARBA" id="ARBA00022490"/>
    </source>
</evidence>
<proteinExistence type="inferred from homology"/>
<dbReference type="Pfam" id="PF10595">
    <property type="entry name" value="FAM161A_B"/>
    <property type="match status" value="1"/>
</dbReference>
<evidence type="ECO:0000313" key="14">
    <source>
        <dbReference type="Ensembl" id="ENSECRP00000028741.1"/>
    </source>
</evidence>
<dbReference type="PANTHER" id="PTHR21501:SF3">
    <property type="entry name" value="PROTEIN FAM161A"/>
    <property type="match status" value="1"/>
</dbReference>
<dbReference type="PANTHER" id="PTHR21501">
    <property type="entry name" value="PROTEIN FAM-161"/>
    <property type="match status" value="1"/>
</dbReference>
<keyword evidence="7" id="KW-0969">Cilium</keyword>
<evidence type="ECO:0000313" key="15">
    <source>
        <dbReference type="Proteomes" id="UP000694620"/>
    </source>
</evidence>
<feature type="compositionally biased region" description="Basic and acidic residues" evidence="13">
    <location>
        <begin position="646"/>
        <end position="674"/>
    </location>
</feature>
<dbReference type="GO" id="GO:0044782">
    <property type="term" value="P:cilium organization"/>
    <property type="evidence" value="ECO:0007669"/>
    <property type="project" value="TreeGrafter"/>
</dbReference>
<accession>A0A8C4TAI6</accession>
<evidence type="ECO:0000256" key="3">
    <source>
        <dbReference type="ARBA" id="ARBA00006663"/>
    </source>
</evidence>